<evidence type="ECO:0000256" key="1">
    <source>
        <dbReference type="ARBA" id="ARBA00004418"/>
    </source>
</evidence>
<name>A0A369AG33_9GAMM</name>
<dbReference type="OrthoDB" id="4393730at2"/>
<dbReference type="GO" id="GO:0042597">
    <property type="term" value="C:periplasmic space"/>
    <property type="evidence" value="ECO:0007669"/>
    <property type="project" value="UniProtKB-SubCell"/>
</dbReference>
<accession>A0A369AG33</accession>
<evidence type="ECO:0000256" key="2">
    <source>
        <dbReference type="ARBA" id="ARBA00008520"/>
    </source>
</evidence>
<dbReference type="RefSeq" id="WP_114410457.1">
    <property type="nucleotide sequence ID" value="NZ_CP070273.1"/>
</dbReference>
<feature type="signal peptide" evidence="3">
    <location>
        <begin position="1"/>
        <end position="20"/>
    </location>
</feature>
<comment type="subcellular location">
    <subcellularLocation>
        <location evidence="1">Periplasm</location>
    </subcellularLocation>
</comment>
<evidence type="ECO:0000256" key="3">
    <source>
        <dbReference type="SAM" id="SignalP"/>
    </source>
</evidence>
<evidence type="ECO:0000313" key="4">
    <source>
        <dbReference type="EMBL" id="QRV25629.1"/>
    </source>
</evidence>
<dbReference type="EMBL" id="CP070273">
    <property type="protein sequence ID" value="QRV25629.1"/>
    <property type="molecule type" value="Genomic_DNA"/>
</dbReference>
<organism evidence="5 6">
    <name type="scientific">Marinomonas foliarum</name>
    <dbReference type="NCBI Taxonomy" id="491950"/>
    <lineage>
        <taxon>Bacteria</taxon>
        <taxon>Pseudomonadati</taxon>
        <taxon>Pseudomonadota</taxon>
        <taxon>Gammaproteobacteria</taxon>
        <taxon>Oceanospirillales</taxon>
        <taxon>Oceanospirillaceae</taxon>
        <taxon>Marinomonas</taxon>
    </lineage>
</organism>
<protein>
    <submittedName>
        <fullName evidence="5">Carbohydrate ABC transporter substrate-binding protein (CUT1 family)</fullName>
    </submittedName>
    <submittedName>
        <fullName evidence="4">Extracellular solute-binding protein</fullName>
    </submittedName>
</protein>
<dbReference type="Proteomes" id="UP000644167">
    <property type="component" value="Chromosome"/>
</dbReference>
<gene>
    <name evidence="5" type="ORF">DFP77_1027</name>
    <name evidence="4" type="ORF">JSY38_09035</name>
</gene>
<dbReference type="InterPro" id="IPR006059">
    <property type="entry name" value="SBP"/>
</dbReference>
<dbReference type="PANTHER" id="PTHR43649:SF12">
    <property type="entry name" value="DIACETYLCHITOBIOSE BINDING PROTEIN DASA"/>
    <property type="match status" value="1"/>
</dbReference>
<reference evidence="5 6" key="1">
    <citation type="submission" date="2018-07" db="EMBL/GenBank/DDBJ databases">
        <title>Genomic Encyclopedia of Type Strains, Phase III (KMG-III): the genomes of soil and plant-associated and newly described type strains.</title>
        <authorList>
            <person name="Whitman W."/>
        </authorList>
    </citation>
    <scope>NUCLEOTIDE SEQUENCE [LARGE SCALE GENOMIC DNA]</scope>
    <source>
        <strain evidence="5 6">CECT 7731</strain>
    </source>
</reference>
<evidence type="ECO:0000313" key="6">
    <source>
        <dbReference type="Proteomes" id="UP000253506"/>
    </source>
</evidence>
<sequence length="417" mass="45174">MKKILLSTVIALSNVISVQAAETEIRVHYAIPTIWSDTQQILSKAFMDKNPDINVIIDGPAESYGDGSQRLLRESIAGTAPDVAYVGLNLWRVLEDRGLAQPIDSFIGDDPLLLGYTPALLSLGRYKDTQYALATSASTMVMYVNPELVKKAGGSMDNFPTTFDGVIDLAAKINALGSNIDGIWVSPHDWRFQSLLGSYGGRPMNKDETDITFDNVQGITAAGLYQRFSKEAGMKTYSENDARQAFPAGALGIMFESSSLQARFTEGAGDKFNLTVKPTPIASDDKSKVYFPTGGSAIVMLAKDKVKQQAVWKYMAFVTSPEGQKIIVENTGYAPANSILIEDKVYLGDFYKKNPNALVAHTQIANYAGPWFAYPGAEGVAATELVSASLVEVTEGADPSKEMKGLAETMRDLLGMK</sequence>
<dbReference type="PANTHER" id="PTHR43649">
    <property type="entry name" value="ARABINOSE-BINDING PROTEIN-RELATED"/>
    <property type="match status" value="1"/>
</dbReference>
<feature type="chain" id="PRO_5016629004" evidence="3">
    <location>
        <begin position="21"/>
        <end position="417"/>
    </location>
</feature>
<dbReference type="Pfam" id="PF01547">
    <property type="entry name" value="SBP_bac_1"/>
    <property type="match status" value="1"/>
</dbReference>
<dbReference type="Gene3D" id="3.40.190.10">
    <property type="entry name" value="Periplasmic binding protein-like II"/>
    <property type="match status" value="1"/>
</dbReference>
<evidence type="ECO:0000313" key="7">
    <source>
        <dbReference type="Proteomes" id="UP000644167"/>
    </source>
</evidence>
<dbReference type="EMBL" id="QPJQ01000002">
    <property type="protein sequence ID" value="RCX08312.1"/>
    <property type="molecule type" value="Genomic_DNA"/>
</dbReference>
<keyword evidence="7" id="KW-1185">Reference proteome</keyword>
<dbReference type="SUPFAM" id="SSF53850">
    <property type="entry name" value="Periplasmic binding protein-like II"/>
    <property type="match status" value="1"/>
</dbReference>
<reference evidence="4 7" key="2">
    <citation type="submission" date="2021-02" db="EMBL/GenBank/DDBJ databases">
        <title>The genome of Marinomonas foliarum JZW.</title>
        <authorList>
            <person name="Sun M."/>
        </authorList>
    </citation>
    <scope>NUCLEOTIDE SEQUENCE [LARGE SCALE GENOMIC DNA]</scope>
    <source>
        <strain evidence="4 7">JZW</strain>
    </source>
</reference>
<comment type="similarity">
    <text evidence="2">Belongs to the bacterial solute-binding protein 1 family.</text>
</comment>
<evidence type="ECO:0000313" key="5">
    <source>
        <dbReference type="EMBL" id="RCX08312.1"/>
    </source>
</evidence>
<proteinExistence type="inferred from homology"/>
<keyword evidence="3" id="KW-0732">Signal</keyword>
<dbReference type="Proteomes" id="UP000253506">
    <property type="component" value="Unassembled WGS sequence"/>
</dbReference>
<dbReference type="AlphaFoldDB" id="A0A369AG33"/>
<dbReference type="InterPro" id="IPR050490">
    <property type="entry name" value="Bact_solute-bd_prot1"/>
</dbReference>